<organism evidence="1">
    <name type="scientific">Anguilla anguilla</name>
    <name type="common">European freshwater eel</name>
    <name type="synonym">Muraena anguilla</name>
    <dbReference type="NCBI Taxonomy" id="7936"/>
    <lineage>
        <taxon>Eukaryota</taxon>
        <taxon>Metazoa</taxon>
        <taxon>Chordata</taxon>
        <taxon>Craniata</taxon>
        <taxon>Vertebrata</taxon>
        <taxon>Euteleostomi</taxon>
        <taxon>Actinopterygii</taxon>
        <taxon>Neopterygii</taxon>
        <taxon>Teleostei</taxon>
        <taxon>Anguilliformes</taxon>
        <taxon>Anguillidae</taxon>
        <taxon>Anguilla</taxon>
    </lineage>
</organism>
<accession>A0A0E9UL17</accession>
<sequence length="30" mass="3287">MSIIQCINNTFPSVHDTPKTFCGTVFVKSA</sequence>
<dbReference type="EMBL" id="GBXM01042914">
    <property type="protein sequence ID" value="JAH65663.1"/>
    <property type="molecule type" value="Transcribed_RNA"/>
</dbReference>
<reference evidence="1" key="1">
    <citation type="submission" date="2014-11" db="EMBL/GenBank/DDBJ databases">
        <authorList>
            <person name="Amaro Gonzalez C."/>
        </authorList>
    </citation>
    <scope>NUCLEOTIDE SEQUENCE</scope>
</reference>
<protein>
    <submittedName>
        <fullName evidence="1">Uncharacterized protein</fullName>
    </submittedName>
</protein>
<evidence type="ECO:0000313" key="1">
    <source>
        <dbReference type="EMBL" id="JAH65663.1"/>
    </source>
</evidence>
<dbReference type="AlphaFoldDB" id="A0A0E9UL17"/>
<name>A0A0E9UL17_ANGAN</name>
<proteinExistence type="predicted"/>
<reference evidence="1" key="2">
    <citation type="journal article" date="2015" name="Fish Shellfish Immunol.">
        <title>Early steps in the European eel (Anguilla anguilla)-Vibrio vulnificus interaction in the gills: Role of the RtxA13 toxin.</title>
        <authorList>
            <person name="Callol A."/>
            <person name="Pajuelo D."/>
            <person name="Ebbesson L."/>
            <person name="Teles M."/>
            <person name="MacKenzie S."/>
            <person name="Amaro C."/>
        </authorList>
    </citation>
    <scope>NUCLEOTIDE SEQUENCE</scope>
</reference>